<feature type="transmembrane region" description="Helical" evidence="7">
    <location>
        <begin position="7"/>
        <end position="25"/>
    </location>
</feature>
<dbReference type="Pfam" id="PF00950">
    <property type="entry name" value="ABC-3"/>
    <property type="match status" value="1"/>
</dbReference>
<dbReference type="PANTHER" id="PTHR30477:SF13">
    <property type="entry name" value="IRON TRANSPORT SYSTEM MEMBRANE PROTEIN HI_0360-RELATED"/>
    <property type="match status" value="1"/>
</dbReference>
<keyword evidence="5 7" id="KW-0472">Membrane</keyword>
<keyword evidence="6" id="KW-0813">Transport</keyword>
<dbReference type="GO" id="GO:0043190">
    <property type="term" value="C:ATP-binding cassette (ABC) transporter complex"/>
    <property type="evidence" value="ECO:0007669"/>
    <property type="project" value="InterPro"/>
</dbReference>
<feature type="transmembrane region" description="Helical" evidence="7">
    <location>
        <begin position="45"/>
        <end position="65"/>
    </location>
</feature>
<evidence type="ECO:0000256" key="2">
    <source>
        <dbReference type="ARBA" id="ARBA00008034"/>
    </source>
</evidence>
<dbReference type="STRING" id="1641165.XM38_07530"/>
<dbReference type="InterPro" id="IPR001626">
    <property type="entry name" value="ABC_TroCD"/>
</dbReference>
<evidence type="ECO:0000256" key="4">
    <source>
        <dbReference type="ARBA" id="ARBA00022989"/>
    </source>
</evidence>
<dbReference type="GO" id="GO:0010043">
    <property type="term" value="P:response to zinc ion"/>
    <property type="evidence" value="ECO:0007669"/>
    <property type="project" value="TreeGrafter"/>
</dbReference>
<evidence type="ECO:0000256" key="7">
    <source>
        <dbReference type="SAM" id="Phobius"/>
    </source>
</evidence>
<evidence type="ECO:0000256" key="5">
    <source>
        <dbReference type="ARBA" id="ARBA00023136"/>
    </source>
</evidence>
<evidence type="ECO:0000313" key="9">
    <source>
        <dbReference type="Proteomes" id="UP000191901"/>
    </source>
</evidence>
<keyword evidence="4 7" id="KW-1133">Transmembrane helix</keyword>
<comment type="similarity">
    <text evidence="2 6">Belongs to the ABC-3 integral membrane protein family.</text>
</comment>
<evidence type="ECO:0000256" key="3">
    <source>
        <dbReference type="ARBA" id="ARBA00022692"/>
    </source>
</evidence>
<name>A0A1Z3HQ84_9CYAN</name>
<dbReference type="InterPro" id="IPR037294">
    <property type="entry name" value="ABC_BtuC-like"/>
</dbReference>
<accession>A0A1Z3HQ84</accession>
<reference evidence="8 9" key="1">
    <citation type="journal article" date="2016" name="Biochim. Biophys. Acta">
        <title>Characterization of red-shifted phycobilisomes isolated from the chlorophyll f-containing cyanobacterium Halomicronema hongdechloris.</title>
        <authorList>
            <person name="Li Y."/>
            <person name="Lin Y."/>
            <person name="Garvey C.J."/>
            <person name="Birch D."/>
            <person name="Corkery R.W."/>
            <person name="Loughlin P.C."/>
            <person name="Scheer H."/>
            <person name="Willows R.D."/>
            <person name="Chen M."/>
        </authorList>
    </citation>
    <scope>NUCLEOTIDE SEQUENCE [LARGE SCALE GENOMIC DNA]</scope>
    <source>
        <strain evidence="8 9">C2206</strain>
    </source>
</reference>
<protein>
    <submittedName>
        <fullName evidence="8">ABC transporter protein</fullName>
    </submittedName>
</protein>
<keyword evidence="3 6" id="KW-0812">Transmembrane</keyword>
<sequence length="166" mass="18067">MRSYAAMGLILATFFALGVMFISVFDSRLNLEAFLFGDMLSVTPVDVWQTALITGVVLVLVRLLYKELLFYNFDPLGAKAMGLPTEWLQRGLTAAYTLAIISRWGPLLTGLPIQPQPGTTHPATALGQPLIRPAAPASTCCTYPTNGIIVSQQNLSRVIYGRTMTS</sequence>
<dbReference type="Proteomes" id="UP000191901">
    <property type="component" value="Chromosome"/>
</dbReference>
<comment type="subcellular location">
    <subcellularLocation>
        <location evidence="6">Cell membrane</location>
        <topology evidence="6">Multi-pass membrane protein</topology>
    </subcellularLocation>
    <subcellularLocation>
        <location evidence="1">Membrane</location>
        <topology evidence="1">Multi-pass membrane protein</topology>
    </subcellularLocation>
</comment>
<dbReference type="SUPFAM" id="SSF81345">
    <property type="entry name" value="ABC transporter involved in vitamin B12 uptake, BtuC"/>
    <property type="match status" value="1"/>
</dbReference>
<dbReference type="RefSeq" id="WP_225889332.1">
    <property type="nucleotide sequence ID" value="NZ_CP021983.2"/>
</dbReference>
<dbReference type="EMBL" id="CP021983">
    <property type="protein sequence ID" value="ASC72455.1"/>
    <property type="molecule type" value="Genomic_DNA"/>
</dbReference>
<keyword evidence="9" id="KW-1185">Reference proteome</keyword>
<gene>
    <name evidence="8" type="ORF">XM38_034120</name>
</gene>
<evidence type="ECO:0000313" key="8">
    <source>
        <dbReference type="EMBL" id="ASC72455.1"/>
    </source>
</evidence>
<dbReference type="AlphaFoldDB" id="A0A1Z3HQ84"/>
<dbReference type="PANTHER" id="PTHR30477">
    <property type="entry name" value="ABC-TRANSPORTER METAL-BINDING PROTEIN"/>
    <property type="match status" value="1"/>
</dbReference>
<dbReference type="Gene3D" id="1.10.3470.10">
    <property type="entry name" value="ABC transporter involved in vitamin B12 uptake, BtuC"/>
    <property type="match status" value="1"/>
</dbReference>
<evidence type="ECO:0000256" key="1">
    <source>
        <dbReference type="ARBA" id="ARBA00004141"/>
    </source>
</evidence>
<dbReference type="KEGG" id="hhg:XM38_034120"/>
<organism evidence="8 9">
    <name type="scientific">Halomicronema hongdechloris C2206</name>
    <dbReference type="NCBI Taxonomy" id="1641165"/>
    <lineage>
        <taxon>Bacteria</taxon>
        <taxon>Bacillati</taxon>
        <taxon>Cyanobacteriota</taxon>
        <taxon>Cyanophyceae</taxon>
        <taxon>Nodosilineales</taxon>
        <taxon>Nodosilineaceae</taxon>
        <taxon>Halomicronema</taxon>
    </lineage>
</organism>
<dbReference type="GO" id="GO:0055085">
    <property type="term" value="P:transmembrane transport"/>
    <property type="evidence" value="ECO:0007669"/>
    <property type="project" value="InterPro"/>
</dbReference>
<evidence type="ECO:0000256" key="6">
    <source>
        <dbReference type="RuleBase" id="RU003943"/>
    </source>
</evidence>
<proteinExistence type="inferred from homology"/>